<feature type="compositionally biased region" description="Gly residues" evidence="1">
    <location>
        <begin position="365"/>
        <end position="374"/>
    </location>
</feature>
<evidence type="ECO:0000256" key="1">
    <source>
        <dbReference type="SAM" id="MobiDB-lite"/>
    </source>
</evidence>
<dbReference type="Pfam" id="PF12622">
    <property type="entry name" value="NpwBP"/>
    <property type="match status" value="1"/>
</dbReference>
<dbReference type="Pfam" id="PF09429">
    <property type="entry name" value="Wbp11"/>
    <property type="match status" value="1"/>
</dbReference>
<feature type="compositionally biased region" description="Basic and acidic residues" evidence="1">
    <location>
        <begin position="11"/>
        <end position="42"/>
    </location>
</feature>
<protein>
    <recommendedName>
        <fullName evidence="2">Wbp11/ELF5/Saf1 N-terminal domain-containing protein</fullName>
    </recommendedName>
</protein>
<dbReference type="CDD" id="cd14686">
    <property type="entry name" value="bZIP"/>
    <property type="match status" value="1"/>
</dbReference>
<reference evidence="3" key="1">
    <citation type="submission" date="2015-01" db="EMBL/GenBank/DDBJ databases">
        <title>The Genome Sequence of Cryptococcus gattii CA1280.</title>
        <authorList>
            <consortium name="The Broad Institute Genomics Platform"/>
            <person name="Cuomo C."/>
            <person name="Litvintseva A."/>
            <person name="Chen Y."/>
            <person name="Heitman J."/>
            <person name="Sun S."/>
            <person name="Springer D."/>
            <person name="Dromer F."/>
            <person name="Young S."/>
            <person name="Zeng Q."/>
            <person name="Gargeya S."/>
            <person name="Abouelleil A."/>
            <person name="Alvarado L."/>
            <person name="Chapman S.B."/>
            <person name="Gainer-Dewar J."/>
            <person name="Goldberg J."/>
            <person name="Griggs A."/>
            <person name="Gujja S."/>
            <person name="Hansen M."/>
            <person name="Howarth C."/>
            <person name="Imamovic A."/>
            <person name="Larimer J."/>
            <person name="Murphy C."/>
            <person name="Naylor J."/>
            <person name="Pearson M."/>
            <person name="Priest M."/>
            <person name="Roberts A."/>
            <person name="Saif S."/>
            <person name="Shea T."/>
            <person name="Sykes S."/>
            <person name="Wortman J."/>
            <person name="Nusbaum C."/>
            <person name="Birren B."/>
        </authorList>
    </citation>
    <scope>NUCLEOTIDE SEQUENCE [LARGE SCALE GENOMIC DNA]</scope>
    <source>
        <strain evidence="3">CA1280</strain>
    </source>
</reference>
<feature type="region of interest" description="Disordered" evidence="1">
    <location>
        <begin position="1"/>
        <end position="42"/>
    </location>
</feature>
<gene>
    <name evidence="3" type="ORF">I312_00314</name>
</gene>
<feature type="compositionally biased region" description="Basic and acidic residues" evidence="1">
    <location>
        <begin position="81"/>
        <end position="104"/>
    </location>
</feature>
<sequence length="446" mass="48062">MAKKSHNPAEAYRKQLKAKELKKNKEARQKARETQVVKKDTRELEAEIRSLKAENNPDNKKKIQELESELKYVSKLKEKYVSEHPEEHDRIYNIRRKTDQQKEEGEGEASGSEQQLYDDRGRLRDPKRSVYYDPVYNPFGVPPPGMPYRERTAEEEESDEDGSDDEIVMPEGPPPDSDEEGDSDDSDDSDDIPLPVGPPPPKPQAATLPGPPLPSGPPLAPNGSGFFPLPAGYQPPHHFAYGVTPHPTPSFRPPMPPRPYAPNAAHNRPPVPVQDPLSNKPTIPYQAHKMAHALPVRPSVASGTSVSASPKSVSVAAPGEAKAPATQSAGVPGASAEISAAPVLRDLRKETTMFVPRGVKRRKAGPGGSSGAAGGIKVNAAPGAGEIDEDGDEVKRPKLAEGEGLLGKLKGVLEGAPGMLSKNGSGEKRDLDDDYQKFLEGLGDIG</sequence>
<feature type="compositionally biased region" description="Pro residues" evidence="1">
    <location>
        <begin position="195"/>
        <end position="220"/>
    </location>
</feature>
<feature type="region of interest" description="Disordered" evidence="1">
    <location>
        <begin position="81"/>
        <end position="282"/>
    </location>
</feature>
<dbReference type="InterPro" id="IPR019007">
    <property type="entry name" value="Wbp11/ELF5/Saf1_N"/>
</dbReference>
<feature type="compositionally biased region" description="Pro residues" evidence="1">
    <location>
        <begin position="246"/>
        <end position="260"/>
    </location>
</feature>
<evidence type="ECO:0000313" key="3">
    <source>
        <dbReference type="EMBL" id="KIR50378.1"/>
    </source>
</evidence>
<dbReference type="AlphaFoldDB" id="A0A0D0UQE4"/>
<dbReference type="OrthoDB" id="205569at2759"/>
<dbReference type="HOGENOM" id="CLU_040947_0_0_1"/>
<name>A0A0D0UQE4_CRYGA</name>
<feature type="compositionally biased region" description="Acidic residues" evidence="1">
    <location>
        <begin position="153"/>
        <end position="168"/>
    </location>
</feature>
<dbReference type="EMBL" id="KN847973">
    <property type="protein sequence ID" value="KIR50378.1"/>
    <property type="molecule type" value="Genomic_DNA"/>
</dbReference>
<feature type="compositionally biased region" description="Low complexity" evidence="1">
    <location>
        <begin position="301"/>
        <end position="317"/>
    </location>
</feature>
<dbReference type="GO" id="GO:0006396">
    <property type="term" value="P:RNA processing"/>
    <property type="evidence" value="ECO:0007669"/>
    <property type="project" value="InterPro"/>
</dbReference>
<evidence type="ECO:0000259" key="2">
    <source>
        <dbReference type="Pfam" id="PF09429"/>
    </source>
</evidence>
<proteinExistence type="predicted"/>
<organism evidence="3">
    <name type="scientific">Cryptococcus bacillisporus CA1280</name>
    <dbReference type="NCBI Taxonomy" id="1296109"/>
    <lineage>
        <taxon>Eukaryota</taxon>
        <taxon>Fungi</taxon>
        <taxon>Dikarya</taxon>
        <taxon>Basidiomycota</taxon>
        <taxon>Agaricomycotina</taxon>
        <taxon>Tremellomycetes</taxon>
        <taxon>Tremellales</taxon>
        <taxon>Cryptococcaceae</taxon>
        <taxon>Cryptococcus</taxon>
        <taxon>Cryptococcus gattii species complex</taxon>
    </lineage>
</organism>
<feature type="compositionally biased region" description="Basic and acidic residues" evidence="1">
    <location>
        <begin position="117"/>
        <end position="130"/>
    </location>
</feature>
<feature type="region of interest" description="Disordered" evidence="1">
    <location>
        <begin position="298"/>
        <end position="400"/>
    </location>
</feature>
<accession>A0A0D0UQE4</accession>
<feature type="domain" description="Wbp11/ELF5/Saf1 N-terminal" evidence="2">
    <location>
        <begin position="3"/>
        <end position="75"/>
    </location>
</feature>
<feature type="compositionally biased region" description="Acidic residues" evidence="1">
    <location>
        <begin position="176"/>
        <end position="191"/>
    </location>
</feature>